<dbReference type="GO" id="GO:0005315">
    <property type="term" value="F:phosphate transmembrane transporter activity"/>
    <property type="evidence" value="ECO:0007669"/>
    <property type="project" value="InterPro"/>
</dbReference>
<keyword evidence="1" id="KW-0592">Phosphate transport</keyword>
<keyword evidence="6" id="KW-1185">Reference proteome</keyword>
<feature type="domain" description="ABC transporter" evidence="4">
    <location>
        <begin position="43"/>
        <end position="284"/>
    </location>
</feature>
<evidence type="ECO:0000259" key="4">
    <source>
        <dbReference type="PROSITE" id="PS50893"/>
    </source>
</evidence>
<dbReference type="GO" id="GO:0035435">
    <property type="term" value="P:phosphate ion transmembrane transport"/>
    <property type="evidence" value="ECO:0007669"/>
    <property type="project" value="InterPro"/>
</dbReference>
<accession>A0A563DFH1</accession>
<dbReference type="GO" id="GO:0016887">
    <property type="term" value="F:ATP hydrolysis activity"/>
    <property type="evidence" value="ECO:0007669"/>
    <property type="project" value="InterPro"/>
</dbReference>
<dbReference type="InterPro" id="IPR003439">
    <property type="entry name" value="ABC_transporter-like_ATP-bd"/>
</dbReference>
<dbReference type="AlphaFoldDB" id="A0A563DFH1"/>
<evidence type="ECO:0000256" key="2">
    <source>
        <dbReference type="ARBA" id="ARBA00022741"/>
    </source>
</evidence>
<keyword evidence="2" id="KW-0547">Nucleotide-binding</keyword>
<dbReference type="Proteomes" id="UP000319499">
    <property type="component" value="Unassembled WGS sequence"/>
</dbReference>
<protein>
    <submittedName>
        <fullName evidence="5">Phosphate ABC transporter ATP-binding protein</fullName>
    </submittedName>
</protein>
<dbReference type="InterPro" id="IPR005670">
    <property type="entry name" value="PstB-like"/>
</dbReference>
<dbReference type="CDD" id="cd03260">
    <property type="entry name" value="ABC_PstB_phosphate_transporter"/>
    <property type="match status" value="1"/>
</dbReference>
<dbReference type="PANTHER" id="PTHR43423:SF1">
    <property type="entry name" value="ABC TRANSPORTER I FAMILY MEMBER 17"/>
    <property type="match status" value="1"/>
</dbReference>
<organism evidence="5 6">
    <name type="scientific">Apibacter muscae</name>
    <dbReference type="NCBI Taxonomy" id="2509004"/>
    <lineage>
        <taxon>Bacteria</taxon>
        <taxon>Pseudomonadati</taxon>
        <taxon>Bacteroidota</taxon>
        <taxon>Flavobacteriia</taxon>
        <taxon>Flavobacteriales</taxon>
        <taxon>Weeksellaceae</taxon>
        <taxon>Apibacter</taxon>
    </lineage>
</organism>
<reference evidence="5 6" key="1">
    <citation type="submission" date="2019-02" db="EMBL/GenBank/DDBJ databases">
        <title>Apibacter muscae sp. nov.: a novel member of the house fly microbiota.</title>
        <authorList>
            <person name="Park R."/>
        </authorList>
    </citation>
    <scope>NUCLEOTIDE SEQUENCE [LARGE SCALE GENOMIC DNA]</scope>
    <source>
        <strain evidence="5 6">AL1</strain>
    </source>
</reference>
<dbReference type="GO" id="GO:0005524">
    <property type="term" value="F:ATP binding"/>
    <property type="evidence" value="ECO:0007669"/>
    <property type="project" value="UniProtKB-KW"/>
</dbReference>
<dbReference type="EMBL" id="SELH01000016">
    <property type="protein sequence ID" value="TWP28975.1"/>
    <property type="molecule type" value="Genomic_DNA"/>
</dbReference>
<dbReference type="RefSeq" id="WP_146292018.1">
    <property type="nucleotide sequence ID" value="NZ_SELH01000016.1"/>
</dbReference>
<dbReference type="PROSITE" id="PS50893">
    <property type="entry name" value="ABC_TRANSPORTER_2"/>
    <property type="match status" value="1"/>
</dbReference>
<dbReference type="SMART" id="SM00382">
    <property type="entry name" value="AAA"/>
    <property type="match status" value="1"/>
</dbReference>
<name>A0A563DFH1_9FLAO</name>
<dbReference type="GO" id="GO:0016020">
    <property type="term" value="C:membrane"/>
    <property type="evidence" value="ECO:0007669"/>
    <property type="project" value="InterPro"/>
</dbReference>
<comment type="caution">
    <text evidence="5">The sequence shown here is derived from an EMBL/GenBank/DDBJ whole genome shotgun (WGS) entry which is preliminary data.</text>
</comment>
<dbReference type="OrthoDB" id="9782239at2"/>
<evidence type="ECO:0000313" key="5">
    <source>
        <dbReference type="EMBL" id="TWP28975.1"/>
    </source>
</evidence>
<dbReference type="InterPro" id="IPR027417">
    <property type="entry name" value="P-loop_NTPase"/>
</dbReference>
<proteinExistence type="predicted"/>
<dbReference type="Pfam" id="PF00005">
    <property type="entry name" value="ABC_tran"/>
    <property type="match status" value="1"/>
</dbReference>
<keyword evidence="3 5" id="KW-0067">ATP-binding</keyword>
<dbReference type="Gene3D" id="3.40.50.300">
    <property type="entry name" value="P-loop containing nucleotide triphosphate hydrolases"/>
    <property type="match status" value="1"/>
</dbReference>
<evidence type="ECO:0000256" key="1">
    <source>
        <dbReference type="ARBA" id="ARBA00022592"/>
    </source>
</evidence>
<dbReference type="PANTHER" id="PTHR43423">
    <property type="entry name" value="ABC TRANSPORTER I FAMILY MEMBER 17"/>
    <property type="match status" value="1"/>
</dbReference>
<keyword evidence="1" id="KW-0813">Transport</keyword>
<evidence type="ECO:0000256" key="3">
    <source>
        <dbReference type="ARBA" id="ARBA00022840"/>
    </source>
</evidence>
<sequence length="289" mass="32751">MNLTLPHKFLQTFSKDPITTAKINNSEFLPYDKFNSKKSYPDLRIKDFNLSIQGHKILKNINTTIPNQSITCIIGPSGCGKTTLLKSINRLNENLPNVKIQGDILLDNENIYGKNVELTHLRKKLGLLSQRPTPLPMSIYENITYGCKIHGLKNKKKLNVVVEYYLKAVGLWEEIKDRLHTPATRLSIGQQQRLCLARGLAVEPEFILGDESTSALDPISSGTIEQLFLSLKEEYGIILVTHTLRQAKRIADYVIFMYMGEIIEQGKALEIFENPQQELTQKYISGAFS</sequence>
<dbReference type="SUPFAM" id="SSF52540">
    <property type="entry name" value="P-loop containing nucleoside triphosphate hydrolases"/>
    <property type="match status" value="1"/>
</dbReference>
<evidence type="ECO:0000313" key="6">
    <source>
        <dbReference type="Proteomes" id="UP000319499"/>
    </source>
</evidence>
<dbReference type="InterPro" id="IPR003593">
    <property type="entry name" value="AAA+_ATPase"/>
</dbReference>
<gene>
    <name evidence="5" type="ORF">ETU09_03825</name>
</gene>